<dbReference type="EMBL" id="JAQQAF010000006">
    <property type="protein sequence ID" value="KAJ8476178.1"/>
    <property type="molecule type" value="Genomic_DNA"/>
</dbReference>
<comment type="caution">
    <text evidence="1">The sequence shown here is derived from an EMBL/GenBank/DDBJ whole genome shotgun (WGS) entry which is preliminary data.</text>
</comment>
<evidence type="ECO:0000313" key="2">
    <source>
        <dbReference type="Proteomes" id="UP001222027"/>
    </source>
</evidence>
<keyword evidence="2" id="KW-1185">Reference proteome</keyword>
<organism evidence="1 2">
    <name type="scientific">Ensete ventricosum</name>
    <name type="common">Abyssinian banana</name>
    <name type="synonym">Musa ensete</name>
    <dbReference type="NCBI Taxonomy" id="4639"/>
    <lineage>
        <taxon>Eukaryota</taxon>
        <taxon>Viridiplantae</taxon>
        <taxon>Streptophyta</taxon>
        <taxon>Embryophyta</taxon>
        <taxon>Tracheophyta</taxon>
        <taxon>Spermatophyta</taxon>
        <taxon>Magnoliopsida</taxon>
        <taxon>Liliopsida</taxon>
        <taxon>Zingiberales</taxon>
        <taxon>Musaceae</taxon>
        <taxon>Ensete</taxon>
    </lineage>
</organism>
<name>A0AAV8QHG6_ENSVE</name>
<reference evidence="1 2" key="1">
    <citation type="submission" date="2022-12" db="EMBL/GenBank/DDBJ databases">
        <title>Chromosome-scale assembly of the Ensete ventricosum genome.</title>
        <authorList>
            <person name="Dussert Y."/>
            <person name="Stocks J."/>
            <person name="Wendawek A."/>
            <person name="Woldeyes F."/>
            <person name="Nichols R.A."/>
            <person name="Borrell J.S."/>
        </authorList>
    </citation>
    <scope>NUCLEOTIDE SEQUENCE [LARGE SCALE GENOMIC DNA]</scope>
    <source>
        <strain evidence="2">cv. Maze</strain>
        <tissue evidence="1">Seeds</tissue>
    </source>
</reference>
<dbReference type="Proteomes" id="UP001222027">
    <property type="component" value="Unassembled WGS sequence"/>
</dbReference>
<protein>
    <submittedName>
        <fullName evidence="1">Uncharacterized protein</fullName>
    </submittedName>
</protein>
<dbReference type="AlphaFoldDB" id="A0AAV8QHG6"/>
<sequence length="80" mass="8620">MTILLPRLQDIMVGINLRPGNHPMAFDSAETEASIKLLLLLRSLQPAVTDLFGGSDAESQSIITFLLAKLFPGCAKPNPT</sequence>
<accession>A0AAV8QHG6</accession>
<proteinExistence type="predicted"/>
<evidence type="ECO:0000313" key="1">
    <source>
        <dbReference type="EMBL" id="KAJ8476178.1"/>
    </source>
</evidence>
<gene>
    <name evidence="1" type="ORF">OPV22_019905</name>
</gene>